<feature type="domain" description="AbiEi antitoxin N-terminal" evidence="1">
    <location>
        <begin position="15"/>
        <end position="55"/>
    </location>
</feature>
<dbReference type="InterPro" id="IPR011335">
    <property type="entry name" value="Restrct_endonuc-II-like"/>
</dbReference>
<comment type="caution">
    <text evidence="2">The sequence shown here is derived from an EMBL/GenBank/DDBJ whole genome shotgun (WGS) entry which is preliminary data.</text>
</comment>
<dbReference type="InterPro" id="IPR025159">
    <property type="entry name" value="AbiEi_N"/>
</dbReference>
<accession>A0A4R8CH66</accession>
<evidence type="ECO:0000313" key="3">
    <source>
        <dbReference type="Proteomes" id="UP000295146"/>
    </source>
</evidence>
<dbReference type="Proteomes" id="UP000295146">
    <property type="component" value="Unassembled WGS sequence"/>
</dbReference>
<proteinExistence type="predicted"/>
<gene>
    <name evidence="2" type="ORF">EV653_0777</name>
</gene>
<dbReference type="EMBL" id="SODP01000001">
    <property type="protein sequence ID" value="TDW75642.1"/>
    <property type="molecule type" value="Genomic_DNA"/>
</dbReference>
<protein>
    <submittedName>
        <fullName evidence="2">AbiEi antitoxin of type IV toxin-antitoxin system</fullName>
    </submittedName>
</protein>
<keyword evidence="3" id="KW-1185">Reference proteome</keyword>
<evidence type="ECO:0000313" key="2">
    <source>
        <dbReference type="EMBL" id="TDW75642.1"/>
    </source>
</evidence>
<name>A0A4R8CH66_9ACTN</name>
<dbReference type="SUPFAM" id="SSF52980">
    <property type="entry name" value="Restriction endonuclease-like"/>
    <property type="match status" value="1"/>
</dbReference>
<reference evidence="2 3" key="1">
    <citation type="submission" date="2019-03" db="EMBL/GenBank/DDBJ databases">
        <title>Genomic Encyclopedia of Type Strains, Phase III (KMG-III): the genomes of soil and plant-associated and newly described type strains.</title>
        <authorList>
            <person name="Whitman W."/>
        </authorList>
    </citation>
    <scope>NUCLEOTIDE SEQUENCE [LARGE SCALE GENOMIC DNA]</scope>
    <source>
        <strain evidence="2 3">VKM Ac-2573</strain>
    </source>
</reference>
<evidence type="ECO:0000259" key="1">
    <source>
        <dbReference type="Pfam" id="PF13338"/>
    </source>
</evidence>
<dbReference type="Pfam" id="PF13338">
    <property type="entry name" value="AbiEi_4"/>
    <property type="match status" value="1"/>
</dbReference>
<organism evidence="2 3">
    <name type="scientific">Kribbella pratensis</name>
    <dbReference type="NCBI Taxonomy" id="2512112"/>
    <lineage>
        <taxon>Bacteria</taxon>
        <taxon>Bacillati</taxon>
        <taxon>Actinomycetota</taxon>
        <taxon>Actinomycetes</taxon>
        <taxon>Propionibacteriales</taxon>
        <taxon>Kribbellaceae</taxon>
        <taxon>Kribbella</taxon>
    </lineage>
</organism>
<dbReference type="AlphaFoldDB" id="A0A4R8CH66"/>
<sequence>MIRDAWRMNPVLAGLAGKQGGVFSRAQALACGYTPQGIRDRMRAGRWVRVRYGQYAEAPDLSGLAPWDQELARHRLSVYAVMNAMRPGSVAVSHQSALVLHGVPLWAIDLSEVHLNRLDVRRHSGPVAGVRFHRGNLTSEDLTEVGGLPVTNVPRALVETACTSSFEATVVIADATMHARLVDDQDLRRLLRLTEFWPGSATARAALRFADARSESVGESRLRVLMHNQGLPAPQLQVVYRDTDGIIGRVDSVFTEFDTIVEFDGLVKYIGAPETVLVQEKHREDRLRALGFEVVRVTWSDLNRPERTAADIRAAFTRARRTA</sequence>